<dbReference type="Proteomes" id="UP000030151">
    <property type="component" value="Unassembled WGS sequence"/>
</dbReference>
<reference evidence="1 2" key="1">
    <citation type="submission" date="2014-02" db="EMBL/GenBank/DDBJ databases">
        <title>The genome sequence of the entomopathogenic fungus Metarhizium robertsii ARSEF 2575.</title>
        <authorList>
            <person name="Giuliano Garisto Donzelli B."/>
            <person name="Roe B.A."/>
            <person name="Macmil S.L."/>
            <person name="Krasnoff S.B."/>
            <person name="Gibson D.M."/>
        </authorList>
    </citation>
    <scope>NUCLEOTIDE SEQUENCE [LARGE SCALE GENOMIC DNA]</scope>
    <source>
        <strain evidence="1 2">ARSEF 2575</strain>
    </source>
</reference>
<sequence>MASSGSVRRALVVVGKVSKGQVLNANAKLGSNWLSALDIAEQTAQADVSNPSFWISECDVELRTFLHKTPNPTTPIISMLTKGINSGALAHQSHQVQSHSNVLSVKFFEGEDRVISGHVHMNGRVDYSRERLRSGQKERWKPTRDQVDQNSWTVYDPEKKKHRKVFQEQGWLYIEIGGVKVWF</sequence>
<dbReference type="AlphaFoldDB" id="A0A0A1UZ34"/>
<accession>A0A0A1UZ34</accession>
<evidence type="ECO:0000313" key="1">
    <source>
        <dbReference type="EMBL" id="EXV03297.1"/>
    </source>
</evidence>
<evidence type="ECO:0000313" key="2">
    <source>
        <dbReference type="Proteomes" id="UP000030151"/>
    </source>
</evidence>
<comment type="caution">
    <text evidence="1">The sequence shown here is derived from an EMBL/GenBank/DDBJ whole genome shotgun (WGS) entry which is preliminary data.</text>
</comment>
<gene>
    <name evidence="1" type="ORF">X797_003097</name>
</gene>
<name>A0A0A1UZ34_9HYPO</name>
<dbReference type="HOGENOM" id="CLU_1704658_0_0_1"/>
<proteinExistence type="predicted"/>
<protein>
    <submittedName>
        <fullName evidence="1">Uncharacterized protein</fullName>
    </submittedName>
</protein>
<dbReference type="EMBL" id="JELW01000003">
    <property type="protein sequence ID" value="EXV03297.1"/>
    <property type="molecule type" value="Genomic_DNA"/>
</dbReference>
<organism evidence="1 2">
    <name type="scientific">Metarhizium robertsii</name>
    <dbReference type="NCBI Taxonomy" id="568076"/>
    <lineage>
        <taxon>Eukaryota</taxon>
        <taxon>Fungi</taxon>
        <taxon>Dikarya</taxon>
        <taxon>Ascomycota</taxon>
        <taxon>Pezizomycotina</taxon>
        <taxon>Sordariomycetes</taxon>
        <taxon>Hypocreomycetidae</taxon>
        <taxon>Hypocreales</taxon>
        <taxon>Clavicipitaceae</taxon>
        <taxon>Metarhizium</taxon>
    </lineage>
</organism>